<evidence type="ECO:0000256" key="6">
    <source>
        <dbReference type="ARBA" id="ARBA00048679"/>
    </source>
</evidence>
<feature type="signal peptide" evidence="7">
    <location>
        <begin position="1"/>
        <end position="26"/>
    </location>
</feature>
<evidence type="ECO:0000256" key="1">
    <source>
        <dbReference type="ARBA" id="ARBA00004167"/>
    </source>
</evidence>
<dbReference type="Pfam" id="PF14380">
    <property type="entry name" value="WAK_assoc"/>
    <property type="match status" value="1"/>
</dbReference>
<comment type="catalytic activity">
    <reaction evidence="5">
        <text>L-threonyl-[protein] + ATP = O-phospho-L-threonyl-[protein] + ADP + H(+)</text>
        <dbReference type="Rhea" id="RHEA:46608"/>
        <dbReference type="Rhea" id="RHEA-COMP:11060"/>
        <dbReference type="Rhea" id="RHEA-COMP:11605"/>
        <dbReference type="ChEBI" id="CHEBI:15378"/>
        <dbReference type="ChEBI" id="CHEBI:30013"/>
        <dbReference type="ChEBI" id="CHEBI:30616"/>
        <dbReference type="ChEBI" id="CHEBI:61977"/>
        <dbReference type="ChEBI" id="CHEBI:456216"/>
        <dbReference type="EC" id="2.7.11.1"/>
    </reaction>
</comment>
<evidence type="ECO:0000256" key="7">
    <source>
        <dbReference type="SAM" id="SignalP"/>
    </source>
</evidence>
<keyword evidence="11" id="KW-1185">Reference proteome</keyword>
<feature type="domain" description="Wall-associated receptor kinase C-terminal" evidence="9">
    <location>
        <begin position="145"/>
        <end position="203"/>
    </location>
</feature>
<dbReference type="GO" id="GO:0030247">
    <property type="term" value="F:polysaccharide binding"/>
    <property type="evidence" value="ECO:0007669"/>
    <property type="project" value="InterPro"/>
</dbReference>
<comment type="caution">
    <text evidence="10">The sequence shown here is derived from an EMBL/GenBank/DDBJ whole genome shotgun (WGS) entry which is preliminary data.</text>
</comment>
<dbReference type="InterPro" id="IPR025287">
    <property type="entry name" value="WAK_GUB"/>
</dbReference>
<accession>A0AAW0LAN0</accession>
<keyword evidence="4" id="KW-0325">Glycoprotein</keyword>
<keyword evidence="3 7" id="KW-0732">Signal</keyword>
<evidence type="ECO:0000256" key="5">
    <source>
        <dbReference type="ARBA" id="ARBA00047899"/>
    </source>
</evidence>
<feature type="chain" id="PRO_5043642799" description="non-specific serine/threonine protein kinase" evidence="7">
    <location>
        <begin position="27"/>
        <end position="221"/>
    </location>
</feature>
<evidence type="ECO:0000256" key="4">
    <source>
        <dbReference type="ARBA" id="ARBA00023180"/>
    </source>
</evidence>
<dbReference type="AlphaFoldDB" id="A0AAW0LAN0"/>
<evidence type="ECO:0000256" key="3">
    <source>
        <dbReference type="ARBA" id="ARBA00022729"/>
    </source>
</evidence>
<evidence type="ECO:0000259" key="9">
    <source>
        <dbReference type="Pfam" id="PF14380"/>
    </source>
</evidence>
<comment type="catalytic activity">
    <reaction evidence="6">
        <text>L-seryl-[protein] + ATP = O-phospho-L-seryl-[protein] + ADP + H(+)</text>
        <dbReference type="Rhea" id="RHEA:17989"/>
        <dbReference type="Rhea" id="RHEA-COMP:9863"/>
        <dbReference type="Rhea" id="RHEA-COMP:11604"/>
        <dbReference type="ChEBI" id="CHEBI:15378"/>
        <dbReference type="ChEBI" id="CHEBI:29999"/>
        <dbReference type="ChEBI" id="CHEBI:30616"/>
        <dbReference type="ChEBI" id="CHEBI:83421"/>
        <dbReference type="ChEBI" id="CHEBI:456216"/>
        <dbReference type="EC" id="2.7.11.1"/>
    </reaction>
</comment>
<dbReference type="GO" id="GO:0004674">
    <property type="term" value="F:protein serine/threonine kinase activity"/>
    <property type="evidence" value="ECO:0007669"/>
    <property type="project" value="UniProtKB-EC"/>
</dbReference>
<sequence length="221" mass="25402">MKAHHLALSSLITLSFFLAILPPSYCTDDARFVDCSHPYECGRIINVSYPFWGVNRPEYCGRQGFKLECYDDEYPIIKFEELEFLILNINESQNNMTIARLDLWHGFCPQTYLDTVLNYNIFDYAPTVLNITLFYDCPLAVSTLIPVQNKFKCSLEVHALNESLNQGFEVDYDALHVACRWCVESGENCGSNVTYQFVSFCRNGERSYNCPGNNMYSLFSS</sequence>
<feature type="domain" description="Wall-associated receptor kinase galacturonan-binding" evidence="8">
    <location>
        <begin position="35"/>
        <end position="100"/>
    </location>
</feature>
<name>A0AAW0LAN0_QUESU</name>
<dbReference type="EMBL" id="PKMF04000134">
    <property type="protein sequence ID" value="KAK7847934.1"/>
    <property type="molecule type" value="Genomic_DNA"/>
</dbReference>
<dbReference type="PANTHER" id="PTHR33138:SF85">
    <property type="entry name" value="LEAF RUST 10 DISEASE-RESISTANCE LOCUS RECEPTOR-LIKE PROTEIN KINASE-LIKE 2.7 ISOFORM X1"/>
    <property type="match status" value="1"/>
</dbReference>
<comment type="subcellular location">
    <subcellularLocation>
        <location evidence="1">Membrane</location>
        <topology evidence="1">Single-pass membrane protein</topology>
    </subcellularLocation>
</comment>
<protein>
    <recommendedName>
        <fullName evidence="2">non-specific serine/threonine protein kinase</fullName>
        <ecNumber evidence="2">2.7.11.1</ecNumber>
    </recommendedName>
</protein>
<evidence type="ECO:0000313" key="10">
    <source>
        <dbReference type="EMBL" id="KAK7847934.1"/>
    </source>
</evidence>
<evidence type="ECO:0000313" key="11">
    <source>
        <dbReference type="Proteomes" id="UP000237347"/>
    </source>
</evidence>
<reference evidence="10 11" key="1">
    <citation type="journal article" date="2018" name="Sci. Data">
        <title>The draft genome sequence of cork oak.</title>
        <authorList>
            <person name="Ramos A.M."/>
            <person name="Usie A."/>
            <person name="Barbosa P."/>
            <person name="Barros P.M."/>
            <person name="Capote T."/>
            <person name="Chaves I."/>
            <person name="Simoes F."/>
            <person name="Abreu I."/>
            <person name="Carrasquinho I."/>
            <person name="Faro C."/>
            <person name="Guimaraes J.B."/>
            <person name="Mendonca D."/>
            <person name="Nobrega F."/>
            <person name="Rodrigues L."/>
            <person name="Saibo N.J.M."/>
            <person name="Varela M.C."/>
            <person name="Egas C."/>
            <person name="Matos J."/>
            <person name="Miguel C.M."/>
            <person name="Oliveira M.M."/>
            <person name="Ricardo C.P."/>
            <person name="Goncalves S."/>
        </authorList>
    </citation>
    <scope>NUCLEOTIDE SEQUENCE [LARGE SCALE GENOMIC DNA]</scope>
    <source>
        <strain evidence="11">cv. HL8</strain>
    </source>
</reference>
<dbReference type="EC" id="2.7.11.1" evidence="2"/>
<dbReference type="Pfam" id="PF13947">
    <property type="entry name" value="GUB_WAK_bind"/>
    <property type="match status" value="1"/>
</dbReference>
<dbReference type="PANTHER" id="PTHR33138">
    <property type="entry name" value="OS01G0690200 PROTEIN"/>
    <property type="match status" value="1"/>
</dbReference>
<evidence type="ECO:0000256" key="2">
    <source>
        <dbReference type="ARBA" id="ARBA00012513"/>
    </source>
</evidence>
<organism evidence="10 11">
    <name type="scientific">Quercus suber</name>
    <name type="common">Cork oak</name>
    <dbReference type="NCBI Taxonomy" id="58331"/>
    <lineage>
        <taxon>Eukaryota</taxon>
        <taxon>Viridiplantae</taxon>
        <taxon>Streptophyta</taxon>
        <taxon>Embryophyta</taxon>
        <taxon>Tracheophyta</taxon>
        <taxon>Spermatophyta</taxon>
        <taxon>Magnoliopsida</taxon>
        <taxon>eudicotyledons</taxon>
        <taxon>Gunneridae</taxon>
        <taxon>Pentapetalae</taxon>
        <taxon>rosids</taxon>
        <taxon>fabids</taxon>
        <taxon>Fagales</taxon>
        <taxon>Fagaceae</taxon>
        <taxon>Quercus</taxon>
    </lineage>
</organism>
<proteinExistence type="predicted"/>
<evidence type="ECO:0000259" key="8">
    <source>
        <dbReference type="Pfam" id="PF13947"/>
    </source>
</evidence>
<dbReference type="InterPro" id="IPR032872">
    <property type="entry name" value="WAK_assoc_C"/>
</dbReference>
<dbReference type="Proteomes" id="UP000237347">
    <property type="component" value="Unassembled WGS sequence"/>
</dbReference>
<dbReference type="GO" id="GO:0016020">
    <property type="term" value="C:membrane"/>
    <property type="evidence" value="ECO:0007669"/>
    <property type="project" value="UniProtKB-SubCell"/>
</dbReference>
<gene>
    <name evidence="10" type="ORF">CFP56_006092</name>
</gene>